<sequence>MPLLHGLRPEELCLLKVKDMNDRRGVSHLRIHGKGNKLRYLPLNPDSADKIQFYLEIAGNRDV</sequence>
<organism evidence="3 4">
    <name type="scientific">Caballeronia terrestris</name>
    <dbReference type="NCBI Taxonomy" id="1226301"/>
    <lineage>
        <taxon>Bacteria</taxon>
        <taxon>Pseudomonadati</taxon>
        <taxon>Pseudomonadota</taxon>
        <taxon>Betaproteobacteria</taxon>
        <taxon>Burkholderiales</taxon>
        <taxon>Burkholderiaceae</taxon>
        <taxon>Caballeronia</taxon>
    </lineage>
</organism>
<dbReference type="SUPFAM" id="SSF56349">
    <property type="entry name" value="DNA breaking-rejoining enzymes"/>
    <property type="match status" value="1"/>
</dbReference>
<dbReference type="EMBL" id="FCOL02000099">
    <property type="protein sequence ID" value="SAL83520.1"/>
    <property type="molecule type" value="Genomic_DNA"/>
</dbReference>
<dbReference type="InterPro" id="IPR002104">
    <property type="entry name" value="Integrase_catalytic"/>
</dbReference>
<dbReference type="GO" id="GO:0015074">
    <property type="term" value="P:DNA integration"/>
    <property type="evidence" value="ECO:0007669"/>
    <property type="project" value="InterPro"/>
</dbReference>
<dbReference type="Proteomes" id="UP000054925">
    <property type="component" value="Unassembled WGS sequence"/>
</dbReference>
<dbReference type="PROSITE" id="PS51898">
    <property type="entry name" value="TYR_RECOMBINASE"/>
    <property type="match status" value="1"/>
</dbReference>
<comment type="caution">
    <text evidence="3">The sequence shown here is derived from an EMBL/GenBank/DDBJ whole genome shotgun (WGS) entry which is preliminary data.</text>
</comment>
<dbReference type="GO" id="GO:0003677">
    <property type="term" value="F:DNA binding"/>
    <property type="evidence" value="ECO:0007669"/>
    <property type="project" value="InterPro"/>
</dbReference>
<proteinExistence type="predicted"/>
<dbReference type="AlphaFoldDB" id="A0A158KSE8"/>
<keyword evidence="4" id="KW-1185">Reference proteome</keyword>
<evidence type="ECO:0000313" key="3">
    <source>
        <dbReference type="EMBL" id="SAL83520.1"/>
    </source>
</evidence>
<reference evidence="3" key="1">
    <citation type="submission" date="2016-01" db="EMBL/GenBank/DDBJ databases">
        <authorList>
            <person name="Peeters C."/>
        </authorList>
    </citation>
    <scope>NUCLEOTIDE SEQUENCE [LARGE SCALE GENOMIC DNA]</scope>
    <source>
        <strain evidence="3">LMG 22937</strain>
    </source>
</reference>
<name>A0A158KSE8_9BURK</name>
<accession>A0A158KSE8</accession>
<evidence type="ECO:0000313" key="4">
    <source>
        <dbReference type="Proteomes" id="UP000054925"/>
    </source>
</evidence>
<evidence type="ECO:0000259" key="2">
    <source>
        <dbReference type="PROSITE" id="PS51898"/>
    </source>
</evidence>
<dbReference type="InterPro" id="IPR013762">
    <property type="entry name" value="Integrase-like_cat_sf"/>
</dbReference>
<feature type="domain" description="Tyr recombinase" evidence="2">
    <location>
        <begin position="1"/>
        <end position="63"/>
    </location>
</feature>
<gene>
    <name evidence="3" type="ORF">AWB67_06429</name>
</gene>
<dbReference type="GO" id="GO:0006310">
    <property type="term" value="P:DNA recombination"/>
    <property type="evidence" value="ECO:0007669"/>
    <property type="project" value="UniProtKB-KW"/>
</dbReference>
<dbReference type="Pfam" id="PF00589">
    <property type="entry name" value="Phage_integrase"/>
    <property type="match status" value="1"/>
</dbReference>
<keyword evidence="1" id="KW-0233">DNA recombination</keyword>
<evidence type="ECO:0000256" key="1">
    <source>
        <dbReference type="ARBA" id="ARBA00023172"/>
    </source>
</evidence>
<dbReference type="InterPro" id="IPR011010">
    <property type="entry name" value="DNA_brk_join_enz"/>
</dbReference>
<dbReference type="Gene3D" id="1.10.443.10">
    <property type="entry name" value="Intergrase catalytic core"/>
    <property type="match status" value="1"/>
</dbReference>
<protein>
    <submittedName>
        <fullName evidence="3">Site-specific tyrosine recombinase XerC</fullName>
    </submittedName>
</protein>